<keyword evidence="2" id="KW-0819">tRNA processing</keyword>
<evidence type="ECO:0000256" key="1">
    <source>
        <dbReference type="ARBA" id="ARBA00022598"/>
    </source>
</evidence>
<keyword evidence="4" id="KW-0067">ATP-binding</keyword>
<dbReference type="Gene3D" id="3.40.50.620">
    <property type="entry name" value="HUPs"/>
    <property type="match status" value="1"/>
</dbReference>
<reference evidence="6" key="1">
    <citation type="submission" date="2018-02" db="EMBL/GenBank/DDBJ databases">
        <title>Rhizophora mucronata_Transcriptome.</title>
        <authorList>
            <person name="Meera S.P."/>
            <person name="Sreeshan A."/>
            <person name="Augustine A."/>
        </authorList>
    </citation>
    <scope>NUCLEOTIDE SEQUENCE</scope>
    <source>
        <tissue evidence="6">Leaf</tissue>
    </source>
</reference>
<feature type="domain" description="tRNA(Ile)-lysidine/2-thiocytidine synthase N-terminal" evidence="5">
    <location>
        <begin position="95"/>
        <end position="162"/>
    </location>
</feature>
<organism evidence="6">
    <name type="scientific">Rhizophora mucronata</name>
    <name type="common">Asiatic mangrove</name>
    <dbReference type="NCBI Taxonomy" id="61149"/>
    <lineage>
        <taxon>Eukaryota</taxon>
        <taxon>Viridiplantae</taxon>
        <taxon>Streptophyta</taxon>
        <taxon>Embryophyta</taxon>
        <taxon>Tracheophyta</taxon>
        <taxon>Spermatophyta</taxon>
        <taxon>Magnoliopsida</taxon>
        <taxon>eudicotyledons</taxon>
        <taxon>Gunneridae</taxon>
        <taxon>Pentapetalae</taxon>
        <taxon>rosids</taxon>
        <taxon>fabids</taxon>
        <taxon>Malpighiales</taxon>
        <taxon>Rhizophoraceae</taxon>
        <taxon>Rhizophora</taxon>
    </lineage>
</organism>
<keyword evidence="1" id="KW-0436">Ligase</keyword>
<protein>
    <recommendedName>
        <fullName evidence="5">tRNA(Ile)-lysidine/2-thiocytidine synthase N-terminal domain-containing protein</fullName>
    </recommendedName>
</protein>
<evidence type="ECO:0000313" key="6">
    <source>
        <dbReference type="EMBL" id="MBX17336.1"/>
    </source>
</evidence>
<dbReference type="PANTHER" id="PTHR43033">
    <property type="entry name" value="TRNA(ILE)-LYSIDINE SYNTHASE-RELATED"/>
    <property type="match status" value="1"/>
</dbReference>
<dbReference type="Pfam" id="PF01171">
    <property type="entry name" value="ATP_bind_3"/>
    <property type="match status" value="1"/>
</dbReference>
<dbReference type="GO" id="GO:0005524">
    <property type="term" value="F:ATP binding"/>
    <property type="evidence" value="ECO:0007669"/>
    <property type="project" value="UniProtKB-KW"/>
</dbReference>
<dbReference type="SUPFAM" id="SSF52402">
    <property type="entry name" value="Adenine nucleotide alpha hydrolases-like"/>
    <property type="match status" value="1"/>
</dbReference>
<accession>A0A2P2LHB1</accession>
<dbReference type="AlphaFoldDB" id="A0A2P2LHB1"/>
<evidence type="ECO:0000256" key="3">
    <source>
        <dbReference type="ARBA" id="ARBA00022741"/>
    </source>
</evidence>
<keyword evidence="3" id="KW-0547">Nucleotide-binding</keyword>
<dbReference type="InterPro" id="IPR012094">
    <property type="entry name" value="tRNA_Ile_lys_synt"/>
</dbReference>
<proteinExistence type="predicted"/>
<sequence length="171" mass="18740">MARGLIQTAKGRVAAMASFVSRVTLSCEKLTLASYHQYRGPCRLSVAFPQPDSSRRLFCSKGCCVVRQDAVDMANYKEAFFRRMAMAGLKSHHRIALGVSGGPDSMALCYLTACWKMENPNAVGKTDGFIDGLLAIIVDHGLRAESKDEAQMVSSWVSQMGTRNLENTIVQ</sequence>
<name>A0A2P2LHB1_RHIMU</name>
<dbReference type="GO" id="GO:0016879">
    <property type="term" value="F:ligase activity, forming carbon-nitrogen bonds"/>
    <property type="evidence" value="ECO:0007669"/>
    <property type="project" value="InterPro"/>
</dbReference>
<dbReference type="PANTHER" id="PTHR43033:SF5">
    <property type="entry name" value="TRNA(ILE)-LYSIDINE SYNTHETASE"/>
    <property type="match status" value="1"/>
</dbReference>
<evidence type="ECO:0000256" key="4">
    <source>
        <dbReference type="ARBA" id="ARBA00022840"/>
    </source>
</evidence>
<evidence type="ECO:0000256" key="2">
    <source>
        <dbReference type="ARBA" id="ARBA00022694"/>
    </source>
</evidence>
<dbReference type="InterPro" id="IPR014729">
    <property type="entry name" value="Rossmann-like_a/b/a_fold"/>
</dbReference>
<dbReference type="InterPro" id="IPR011063">
    <property type="entry name" value="TilS/TtcA_N"/>
</dbReference>
<dbReference type="GO" id="GO:0008033">
    <property type="term" value="P:tRNA processing"/>
    <property type="evidence" value="ECO:0007669"/>
    <property type="project" value="UniProtKB-KW"/>
</dbReference>
<evidence type="ECO:0000259" key="5">
    <source>
        <dbReference type="Pfam" id="PF01171"/>
    </source>
</evidence>
<dbReference type="EMBL" id="GGEC01036852">
    <property type="protein sequence ID" value="MBX17336.1"/>
    <property type="molecule type" value="Transcribed_RNA"/>
</dbReference>